<evidence type="ECO:0000313" key="2">
    <source>
        <dbReference type="Proteomes" id="UP000750711"/>
    </source>
</evidence>
<comment type="caution">
    <text evidence="1">The sequence shown here is derived from an EMBL/GenBank/DDBJ whole genome shotgun (WGS) entry which is preliminary data.</text>
</comment>
<sequence>MTTVLELESQRADEVSDWIKAKGTPIISFAIWERKGDTSKALDWERERREGPDKANCAKSVLDKERLELDFPGGRRDAPFGRKEACEKSLEEADRDFSTFLSSDRLQMELVCTYPCFQRRGAASTLVQWGVRKAIQEEVKFITAAASPCGLGLYKKNGFRYLKERKSRKVEHEGEATVYKLVVKKIP</sequence>
<dbReference type="PANTHER" id="PTHR42791:SF1">
    <property type="entry name" value="N-ACETYLTRANSFERASE DOMAIN-CONTAINING PROTEIN"/>
    <property type="match status" value="1"/>
</dbReference>
<dbReference type="EMBL" id="JAGHQM010001512">
    <property type="protein sequence ID" value="KAH0553341.1"/>
    <property type="molecule type" value="Genomic_DNA"/>
</dbReference>
<dbReference type="InterPro" id="IPR016181">
    <property type="entry name" value="Acyl_CoA_acyltransferase"/>
</dbReference>
<dbReference type="SUPFAM" id="SSF55729">
    <property type="entry name" value="Acyl-CoA N-acyltransferases (Nat)"/>
    <property type="match status" value="1"/>
</dbReference>
<accession>A0A9P8IE92</accession>
<gene>
    <name evidence="1" type="ORF">GP486_006569</name>
</gene>
<evidence type="ECO:0000313" key="1">
    <source>
        <dbReference type="EMBL" id="KAH0553341.1"/>
    </source>
</evidence>
<protein>
    <recommendedName>
        <fullName evidence="3">N-acetyltransferase domain-containing protein</fullName>
    </recommendedName>
</protein>
<keyword evidence="2" id="KW-1185">Reference proteome</keyword>
<evidence type="ECO:0008006" key="3">
    <source>
        <dbReference type="Google" id="ProtNLM"/>
    </source>
</evidence>
<dbReference type="PANTHER" id="PTHR42791">
    <property type="entry name" value="GNAT FAMILY ACETYLTRANSFERASE"/>
    <property type="match status" value="1"/>
</dbReference>
<reference evidence="1" key="1">
    <citation type="submission" date="2021-03" db="EMBL/GenBank/DDBJ databases">
        <title>Comparative genomics and phylogenomic investigation of the class Geoglossomycetes provide insights into ecological specialization and systematics.</title>
        <authorList>
            <person name="Melie T."/>
            <person name="Pirro S."/>
            <person name="Miller A.N."/>
            <person name="Quandt A."/>
        </authorList>
    </citation>
    <scope>NUCLEOTIDE SEQUENCE</scope>
    <source>
        <strain evidence="1">CAQ_001_2017</strain>
    </source>
</reference>
<dbReference type="Gene3D" id="3.40.630.30">
    <property type="match status" value="1"/>
</dbReference>
<dbReference type="InterPro" id="IPR052523">
    <property type="entry name" value="Trichothecene_AcTrans"/>
</dbReference>
<organism evidence="1 2">
    <name type="scientific">Trichoglossum hirsutum</name>
    <dbReference type="NCBI Taxonomy" id="265104"/>
    <lineage>
        <taxon>Eukaryota</taxon>
        <taxon>Fungi</taxon>
        <taxon>Dikarya</taxon>
        <taxon>Ascomycota</taxon>
        <taxon>Pezizomycotina</taxon>
        <taxon>Geoglossomycetes</taxon>
        <taxon>Geoglossales</taxon>
        <taxon>Geoglossaceae</taxon>
        <taxon>Trichoglossum</taxon>
    </lineage>
</organism>
<name>A0A9P8IE92_9PEZI</name>
<dbReference type="GO" id="GO:0016747">
    <property type="term" value="F:acyltransferase activity, transferring groups other than amino-acyl groups"/>
    <property type="evidence" value="ECO:0007669"/>
    <property type="project" value="InterPro"/>
</dbReference>
<proteinExistence type="predicted"/>
<dbReference type="AlphaFoldDB" id="A0A9P8IE92"/>
<dbReference type="Proteomes" id="UP000750711">
    <property type="component" value="Unassembled WGS sequence"/>
</dbReference>